<dbReference type="AlphaFoldDB" id="A0A7J9CLT9"/>
<dbReference type="GO" id="GO:0051726">
    <property type="term" value="P:regulation of cell cycle"/>
    <property type="evidence" value="ECO:0007669"/>
    <property type="project" value="InterPro"/>
</dbReference>
<comment type="caution">
    <text evidence="7">The sequence shown here is derived from an EMBL/GenBank/DDBJ whole genome shotgun (WGS) entry which is preliminary data.</text>
</comment>
<dbReference type="EMBL" id="JABEZY010000011">
    <property type="protein sequence ID" value="MBA0749135.1"/>
    <property type="molecule type" value="Genomic_DNA"/>
</dbReference>
<dbReference type="GO" id="GO:0005654">
    <property type="term" value="C:nucleoplasm"/>
    <property type="evidence" value="ECO:0007669"/>
    <property type="project" value="UniProtKB-SubCell"/>
</dbReference>
<dbReference type="Gene3D" id="4.10.365.10">
    <property type="entry name" value="p27"/>
    <property type="match status" value="1"/>
</dbReference>
<dbReference type="GO" id="GO:0004861">
    <property type="term" value="F:cyclin-dependent protein serine/threonine kinase inhibitor activity"/>
    <property type="evidence" value="ECO:0007669"/>
    <property type="project" value="InterPro"/>
</dbReference>
<evidence type="ECO:0000313" key="7">
    <source>
        <dbReference type="EMBL" id="MBA0749135.1"/>
    </source>
</evidence>
<feature type="compositionally biased region" description="Basic and acidic residues" evidence="5">
    <location>
        <begin position="189"/>
        <end position="203"/>
    </location>
</feature>
<dbReference type="Proteomes" id="UP000593579">
    <property type="component" value="Unassembled WGS sequence"/>
</dbReference>
<keyword evidence="8" id="KW-1185">Reference proteome</keyword>
<dbReference type="OrthoDB" id="6373236at2759"/>
<feature type="region of interest" description="Disordered" evidence="5">
    <location>
        <begin position="182"/>
        <end position="225"/>
    </location>
</feature>
<evidence type="ECO:0000313" key="8">
    <source>
        <dbReference type="Proteomes" id="UP000593579"/>
    </source>
</evidence>
<keyword evidence="4" id="KW-0131">Cell cycle</keyword>
<accession>A0A7J9CLT9</accession>
<feature type="non-terminal residue" evidence="7">
    <location>
        <position position="1"/>
    </location>
</feature>
<feature type="domain" description="Cyclin-dependent kinase inhibitor" evidence="6">
    <location>
        <begin position="225"/>
        <end position="270"/>
    </location>
</feature>
<evidence type="ECO:0000256" key="1">
    <source>
        <dbReference type="ARBA" id="ARBA00004642"/>
    </source>
</evidence>
<feature type="compositionally biased region" description="Low complexity" evidence="5">
    <location>
        <begin position="21"/>
        <end position="32"/>
    </location>
</feature>
<gene>
    <name evidence="7" type="ORF">Gogos_003095</name>
</gene>
<proteinExistence type="inferred from homology"/>
<protein>
    <recommendedName>
        <fullName evidence="6">Cyclin-dependent kinase inhibitor domain-containing protein</fullName>
    </recommendedName>
</protein>
<evidence type="ECO:0000256" key="4">
    <source>
        <dbReference type="ARBA" id="ARBA00023306"/>
    </source>
</evidence>
<dbReference type="InterPro" id="IPR044898">
    <property type="entry name" value="CDI_dom_sf"/>
</dbReference>
<name>A0A7J9CLT9_GOSGO</name>
<feature type="region of interest" description="Disordered" evidence="5">
    <location>
        <begin position="21"/>
        <end position="49"/>
    </location>
</feature>
<sequence>DHHQFIAHNYLTSLKPQNQSSPFIVSPLSSSSKEANKTRKRTLKTKKETSDSFQFMRRKCRTVEGIAVMELDDVGVRTIAMAEEAATEAVRNKRRRFNDDDEGEAAECKVTSSTTSYIQLRSRRILVDHHPRNENQCLSLARTMRMTCHVVQAFSARAEKGLSNCQIWRMRALKLNHPRISATETVNSSRRETTPLSELRAEPEDMDPTSRPSGGNSRRRSMVEKMPTEAELEEFFVVAEEKLRNQFAEKYNYDILKDQPLEGRYEWARLKP</sequence>
<keyword evidence="3" id="KW-0649">Protein kinase inhibitor</keyword>
<evidence type="ECO:0000256" key="3">
    <source>
        <dbReference type="ARBA" id="ARBA00023013"/>
    </source>
</evidence>
<dbReference type="Pfam" id="PF02234">
    <property type="entry name" value="CDI"/>
    <property type="match status" value="1"/>
</dbReference>
<dbReference type="PANTHER" id="PTHR46776">
    <property type="entry name" value="CYCLIN-DEPENDENT KINASE INHIBITOR 4-RELATED"/>
    <property type="match status" value="1"/>
</dbReference>
<dbReference type="InterPro" id="IPR044275">
    <property type="entry name" value="KRP"/>
</dbReference>
<evidence type="ECO:0000256" key="2">
    <source>
        <dbReference type="ARBA" id="ARBA00010274"/>
    </source>
</evidence>
<comment type="similarity">
    <text evidence="2">Belongs to the CDI family. ICK/KRP subfamily.</text>
</comment>
<comment type="subcellular location">
    <subcellularLocation>
        <location evidence="1">Nucleus</location>
        <location evidence="1">Nucleoplasm</location>
    </subcellularLocation>
</comment>
<evidence type="ECO:0000259" key="6">
    <source>
        <dbReference type="Pfam" id="PF02234"/>
    </source>
</evidence>
<reference evidence="7 8" key="1">
    <citation type="journal article" date="2019" name="Genome Biol. Evol.">
        <title>Insights into the evolution of the New World diploid cottons (Gossypium, subgenus Houzingenia) based on genome sequencing.</title>
        <authorList>
            <person name="Grover C.E."/>
            <person name="Arick M.A. 2nd"/>
            <person name="Thrash A."/>
            <person name="Conover J.L."/>
            <person name="Sanders W.S."/>
            <person name="Peterson D.G."/>
            <person name="Frelichowski J.E."/>
            <person name="Scheffler J.A."/>
            <person name="Scheffler B.E."/>
            <person name="Wendel J.F."/>
        </authorList>
    </citation>
    <scope>NUCLEOTIDE SEQUENCE [LARGE SCALE GENOMIC DNA]</scope>
    <source>
        <strain evidence="7">5</strain>
        <tissue evidence="7">Leaf</tissue>
    </source>
</reference>
<organism evidence="7 8">
    <name type="scientific">Gossypium gossypioides</name>
    <name type="common">Mexican cotton</name>
    <name type="synonym">Selera gossypioides</name>
    <dbReference type="NCBI Taxonomy" id="34282"/>
    <lineage>
        <taxon>Eukaryota</taxon>
        <taxon>Viridiplantae</taxon>
        <taxon>Streptophyta</taxon>
        <taxon>Embryophyta</taxon>
        <taxon>Tracheophyta</taxon>
        <taxon>Spermatophyta</taxon>
        <taxon>Magnoliopsida</taxon>
        <taxon>eudicotyledons</taxon>
        <taxon>Gunneridae</taxon>
        <taxon>Pentapetalae</taxon>
        <taxon>rosids</taxon>
        <taxon>malvids</taxon>
        <taxon>Malvales</taxon>
        <taxon>Malvaceae</taxon>
        <taxon>Malvoideae</taxon>
        <taxon>Gossypium</taxon>
    </lineage>
</organism>
<evidence type="ECO:0000256" key="5">
    <source>
        <dbReference type="SAM" id="MobiDB-lite"/>
    </source>
</evidence>
<dbReference type="InterPro" id="IPR003175">
    <property type="entry name" value="CDI_dom"/>
</dbReference>